<evidence type="ECO:0000313" key="22">
    <source>
        <dbReference type="Proteomes" id="UP000284605"/>
    </source>
</evidence>
<sequence length="667" mass="71747">MDAFLQFLFGSASFLPHGYCLLWQPGLLLLHAGSDVVIALAYFSIPIALYVFQRRRADLQFKSVFILFALFITACGTTHVVGLLTLWYPAYGLDGIVKAATALISAATALVVWRVLPQALALPSPEMLRRANARLEAEIQHRNEIEAQLAMAATTLKHRNEELEAARQSAEEANAAKSAFLASMSHELRTPMNSIIGFAELLATAPGDEISARGRGFAEMIGRSGAHLLLLINDVLDLVKIEAKQVRFSLELVDLSETLDQLRQMLGEQAASRDVVLADWDIPPDFHVRADRGRLLQILLNLASNGVKYNRPGGNLRVVAERLDATMAKISVIDTGNGISSRRQSGVFQPFNRLGADSGPIEGTGIGLTIARELVTQMGGQIGFESVEGQGSTFWITLPLEVPRRRPVDAASPRALPDIPEQTVLYIEDAPANRQLLSAFLARIPAVTLIEAENGARGIVAARALEPDLILLDLHLPDMDGFEILRRLRGDPDTASIRVVAMSADAMKETVAAALAAGFDDFLSKPFAWNDIAQILAAHRKAERRERADTGLPPIVDTARLAALKAAIDPEAIRALLAGFGTTLQPSIERLRQAAANDDHATAAEVAHEIKGVAANLGLARLSALAQAIHGRAAAGQSSREAALGLAETFRQTVSALADLDPRGAVG</sequence>
<keyword evidence="22" id="KW-1185">Reference proteome</keyword>
<feature type="transmembrane region" description="Helical" evidence="17">
    <location>
        <begin position="30"/>
        <end position="52"/>
    </location>
</feature>
<evidence type="ECO:0000256" key="16">
    <source>
        <dbReference type="SAM" id="Coils"/>
    </source>
</evidence>
<dbReference type="PROSITE" id="PS50894">
    <property type="entry name" value="HPT"/>
    <property type="match status" value="1"/>
</dbReference>
<evidence type="ECO:0000256" key="11">
    <source>
        <dbReference type="ARBA" id="ARBA00022989"/>
    </source>
</evidence>
<dbReference type="SUPFAM" id="SSF47226">
    <property type="entry name" value="Histidine-containing phosphotransfer domain, HPT domain"/>
    <property type="match status" value="1"/>
</dbReference>
<dbReference type="Proteomes" id="UP000284605">
    <property type="component" value="Unassembled WGS sequence"/>
</dbReference>
<comment type="subcellular location">
    <subcellularLocation>
        <location evidence="2">Cell inner membrane</location>
        <topology evidence="2">Multi-pass membrane protein</topology>
    </subcellularLocation>
</comment>
<protein>
    <recommendedName>
        <fullName evidence="3">histidine kinase</fullName>
        <ecNumber evidence="3">2.7.13.3</ecNumber>
    </recommendedName>
</protein>
<dbReference type="PRINTS" id="PR00344">
    <property type="entry name" value="BCTRLSENSOR"/>
</dbReference>
<comment type="catalytic activity">
    <reaction evidence="1">
        <text>ATP + protein L-histidine = ADP + protein N-phospho-L-histidine.</text>
        <dbReference type="EC" id="2.7.13.3"/>
    </reaction>
</comment>
<dbReference type="InterPro" id="IPR011006">
    <property type="entry name" value="CheY-like_superfamily"/>
</dbReference>
<dbReference type="SUPFAM" id="SSF52172">
    <property type="entry name" value="CheY-like"/>
    <property type="match status" value="1"/>
</dbReference>
<name>A0A418WCR4_9PROT</name>
<feature type="coiled-coil region" evidence="16">
    <location>
        <begin position="128"/>
        <end position="176"/>
    </location>
</feature>
<dbReference type="InterPro" id="IPR036890">
    <property type="entry name" value="HATPase_C_sf"/>
</dbReference>
<organism evidence="21 22">
    <name type="scientific">Oleomonas cavernae</name>
    <dbReference type="NCBI Taxonomy" id="2320859"/>
    <lineage>
        <taxon>Bacteria</taxon>
        <taxon>Pseudomonadati</taxon>
        <taxon>Pseudomonadota</taxon>
        <taxon>Alphaproteobacteria</taxon>
        <taxon>Acetobacterales</taxon>
        <taxon>Acetobacteraceae</taxon>
        <taxon>Oleomonas</taxon>
    </lineage>
</organism>
<dbReference type="OrthoDB" id="9801651at2"/>
<evidence type="ECO:0000256" key="4">
    <source>
        <dbReference type="ARBA" id="ARBA00022475"/>
    </source>
</evidence>
<dbReference type="Pfam" id="PF00512">
    <property type="entry name" value="HisKA"/>
    <property type="match status" value="1"/>
</dbReference>
<dbReference type="InterPro" id="IPR003594">
    <property type="entry name" value="HATPase_dom"/>
</dbReference>
<dbReference type="InterPro" id="IPR001789">
    <property type="entry name" value="Sig_transdc_resp-reg_receiver"/>
</dbReference>
<dbReference type="SUPFAM" id="SSF47384">
    <property type="entry name" value="Homodimeric domain of signal transducing histidine kinase"/>
    <property type="match status" value="1"/>
</dbReference>
<dbReference type="InterPro" id="IPR036641">
    <property type="entry name" value="HPT_dom_sf"/>
</dbReference>
<gene>
    <name evidence="21" type="ORF">D3874_12990</name>
</gene>
<accession>A0A418WCR4</accession>
<dbReference type="RefSeq" id="WP_119778461.1">
    <property type="nucleotide sequence ID" value="NZ_QYUK01000011.1"/>
</dbReference>
<dbReference type="Gene3D" id="1.10.287.130">
    <property type="match status" value="1"/>
</dbReference>
<evidence type="ECO:0000256" key="6">
    <source>
        <dbReference type="ARBA" id="ARBA00022553"/>
    </source>
</evidence>
<evidence type="ECO:0000256" key="9">
    <source>
        <dbReference type="ARBA" id="ARBA00022777"/>
    </source>
</evidence>
<dbReference type="AlphaFoldDB" id="A0A418WCR4"/>
<feature type="modified residue" description="Phosphohistidine" evidence="14">
    <location>
        <position position="608"/>
    </location>
</feature>
<dbReference type="GO" id="GO:0005886">
    <property type="term" value="C:plasma membrane"/>
    <property type="evidence" value="ECO:0007669"/>
    <property type="project" value="UniProtKB-SubCell"/>
</dbReference>
<evidence type="ECO:0000256" key="1">
    <source>
        <dbReference type="ARBA" id="ARBA00000085"/>
    </source>
</evidence>
<evidence type="ECO:0000256" key="3">
    <source>
        <dbReference type="ARBA" id="ARBA00012438"/>
    </source>
</evidence>
<evidence type="ECO:0000256" key="10">
    <source>
        <dbReference type="ARBA" id="ARBA00022840"/>
    </source>
</evidence>
<keyword evidence="10" id="KW-0547">Nucleotide-binding</keyword>
<evidence type="ECO:0000256" key="15">
    <source>
        <dbReference type="PROSITE-ProRule" id="PRU00169"/>
    </source>
</evidence>
<evidence type="ECO:0000313" key="21">
    <source>
        <dbReference type="EMBL" id="RJF87827.1"/>
    </source>
</evidence>
<dbReference type="PROSITE" id="PS50109">
    <property type="entry name" value="HIS_KIN"/>
    <property type="match status" value="1"/>
</dbReference>
<dbReference type="SMART" id="SM00388">
    <property type="entry name" value="HisKA"/>
    <property type="match status" value="1"/>
</dbReference>
<evidence type="ECO:0000256" key="17">
    <source>
        <dbReference type="SAM" id="Phobius"/>
    </source>
</evidence>
<dbReference type="Pfam" id="PF01627">
    <property type="entry name" value="Hpt"/>
    <property type="match status" value="1"/>
</dbReference>
<dbReference type="InterPro" id="IPR005467">
    <property type="entry name" value="His_kinase_dom"/>
</dbReference>
<keyword evidence="4" id="KW-1003">Cell membrane</keyword>
<dbReference type="InterPro" id="IPR058544">
    <property type="entry name" value="ETR1_N"/>
</dbReference>
<keyword evidence="6 15" id="KW-0597">Phosphoprotein</keyword>
<keyword evidence="9" id="KW-0418">Kinase</keyword>
<dbReference type="GO" id="GO:0000155">
    <property type="term" value="F:phosphorelay sensor kinase activity"/>
    <property type="evidence" value="ECO:0007669"/>
    <property type="project" value="InterPro"/>
</dbReference>
<dbReference type="SMART" id="SM00387">
    <property type="entry name" value="HATPase_c"/>
    <property type="match status" value="1"/>
</dbReference>
<keyword evidence="16" id="KW-0175">Coiled coil</keyword>
<dbReference type="InterPro" id="IPR008207">
    <property type="entry name" value="Sig_transdc_His_kin_Hpt_dom"/>
</dbReference>
<dbReference type="Pfam" id="PF02518">
    <property type="entry name" value="HATPase_c"/>
    <property type="match status" value="1"/>
</dbReference>
<dbReference type="PROSITE" id="PS50110">
    <property type="entry name" value="RESPONSE_REGULATORY"/>
    <property type="match status" value="1"/>
</dbReference>
<dbReference type="InterPro" id="IPR036097">
    <property type="entry name" value="HisK_dim/P_sf"/>
</dbReference>
<evidence type="ECO:0000256" key="8">
    <source>
        <dbReference type="ARBA" id="ARBA00022692"/>
    </source>
</evidence>
<keyword evidence="7" id="KW-0808">Transferase</keyword>
<dbReference type="CDD" id="cd00082">
    <property type="entry name" value="HisKA"/>
    <property type="match status" value="1"/>
</dbReference>
<feature type="domain" description="Response regulatory" evidence="19">
    <location>
        <begin position="423"/>
        <end position="540"/>
    </location>
</feature>
<reference evidence="21 22" key="1">
    <citation type="submission" date="2018-09" db="EMBL/GenBank/DDBJ databases">
        <authorList>
            <person name="Zhu H."/>
        </authorList>
    </citation>
    <scope>NUCLEOTIDE SEQUENCE [LARGE SCALE GENOMIC DNA]</scope>
    <source>
        <strain evidence="21 22">K1W22B-8</strain>
    </source>
</reference>
<dbReference type="SMART" id="SM00448">
    <property type="entry name" value="REC"/>
    <property type="match status" value="1"/>
</dbReference>
<dbReference type="Pfam" id="PF00072">
    <property type="entry name" value="Response_reg"/>
    <property type="match status" value="1"/>
</dbReference>
<proteinExistence type="predicted"/>
<dbReference type="InterPro" id="IPR004358">
    <property type="entry name" value="Sig_transdc_His_kin-like_C"/>
</dbReference>
<feature type="transmembrane region" description="Helical" evidence="17">
    <location>
        <begin position="64"/>
        <end position="90"/>
    </location>
</feature>
<evidence type="ECO:0000259" key="18">
    <source>
        <dbReference type="PROSITE" id="PS50109"/>
    </source>
</evidence>
<dbReference type="SUPFAM" id="SSF55874">
    <property type="entry name" value="ATPase domain of HSP90 chaperone/DNA topoisomerase II/histidine kinase"/>
    <property type="match status" value="1"/>
</dbReference>
<feature type="domain" description="HPt" evidence="20">
    <location>
        <begin position="569"/>
        <end position="664"/>
    </location>
</feature>
<keyword evidence="11 17" id="KW-1133">Transmembrane helix</keyword>
<evidence type="ECO:0000259" key="19">
    <source>
        <dbReference type="PROSITE" id="PS50110"/>
    </source>
</evidence>
<dbReference type="EC" id="2.7.13.3" evidence="3"/>
<dbReference type="EMBL" id="QYUK01000011">
    <property type="protein sequence ID" value="RJF87827.1"/>
    <property type="molecule type" value="Genomic_DNA"/>
</dbReference>
<dbReference type="Gene3D" id="1.20.120.160">
    <property type="entry name" value="HPT domain"/>
    <property type="match status" value="1"/>
</dbReference>
<evidence type="ECO:0000256" key="2">
    <source>
        <dbReference type="ARBA" id="ARBA00004429"/>
    </source>
</evidence>
<keyword evidence="5" id="KW-0997">Cell inner membrane</keyword>
<evidence type="ECO:0000256" key="7">
    <source>
        <dbReference type="ARBA" id="ARBA00022679"/>
    </source>
</evidence>
<dbReference type="Gene3D" id="3.40.50.2300">
    <property type="match status" value="1"/>
</dbReference>
<dbReference type="PANTHER" id="PTHR43047">
    <property type="entry name" value="TWO-COMPONENT HISTIDINE PROTEIN KINASE"/>
    <property type="match status" value="1"/>
</dbReference>
<keyword evidence="12" id="KW-0902">Two-component regulatory system</keyword>
<dbReference type="Pfam" id="PF25487">
    <property type="entry name" value="ETR1_N"/>
    <property type="match status" value="1"/>
</dbReference>
<evidence type="ECO:0000259" key="20">
    <source>
        <dbReference type="PROSITE" id="PS50894"/>
    </source>
</evidence>
<dbReference type="Gene3D" id="3.30.565.10">
    <property type="entry name" value="Histidine kinase-like ATPase, C-terminal domain"/>
    <property type="match status" value="1"/>
</dbReference>
<feature type="modified residue" description="4-aspartylphosphate" evidence="15">
    <location>
        <position position="473"/>
    </location>
</feature>
<evidence type="ECO:0000256" key="14">
    <source>
        <dbReference type="PROSITE-ProRule" id="PRU00110"/>
    </source>
</evidence>
<dbReference type="InterPro" id="IPR003661">
    <property type="entry name" value="HisK_dim/P_dom"/>
</dbReference>
<evidence type="ECO:0000256" key="12">
    <source>
        <dbReference type="ARBA" id="ARBA00023012"/>
    </source>
</evidence>
<keyword evidence="8 17" id="KW-0812">Transmembrane</keyword>
<keyword evidence="13 17" id="KW-0472">Membrane</keyword>
<feature type="domain" description="Histidine kinase" evidence="18">
    <location>
        <begin position="183"/>
        <end position="402"/>
    </location>
</feature>
<evidence type="ECO:0000256" key="13">
    <source>
        <dbReference type="ARBA" id="ARBA00023136"/>
    </source>
</evidence>
<comment type="caution">
    <text evidence="21">The sequence shown here is derived from an EMBL/GenBank/DDBJ whole genome shotgun (WGS) entry which is preliminary data.</text>
</comment>
<evidence type="ECO:0000256" key="5">
    <source>
        <dbReference type="ARBA" id="ARBA00022519"/>
    </source>
</evidence>
<keyword evidence="10" id="KW-0067">ATP-binding</keyword>